<protein>
    <submittedName>
        <fullName evidence="2">Uu.00g044650.m01.CDS01</fullName>
    </submittedName>
</protein>
<comment type="caution">
    <text evidence="2">The sequence shown here is derived from an EMBL/GenBank/DDBJ whole genome shotgun (WGS) entry which is preliminary data.</text>
</comment>
<feature type="domain" description="Calcineurin-like phosphoesterase" evidence="1">
    <location>
        <begin position="63"/>
        <end position="242"/>
    </location>
</feature>
<evidence type="ECO:0000313" key="3">
    <source>
        <dbReference type="Proteomes" id="UP001295740"/>
    </source>
</evidence>
<keyword evidence="3" id="KW-1185">Reference proteome</keyword>
<organism evidence="2 3">
    <name type="scientific">Anthostomella pinea</name>
    <dbReference type="NCBI Taxonomy" id="933095"/>
    <lineage>
        <taxon>Eukaryota</taxon>
        <taxon>Fungi</taxon>
        <taxon>Dikarya</taxon>
        <taxon>Ascomycota</taxon>
        <taxon>Pezizomycotina</taxon>
        <taxon>Sordariomycetes</taxon>
        <taxon>Xylariomycetidae</taxon>
        <taxon>Xylariales</taxon>
        <taxon>Xylariaceae</taxon>
        <taxon>Anthostomella</taxon>
    </lineage>
</organism>
<dbReference type="Gene3D" id="3.60.21.10">
    <property type="match status" value="1"/>
</dbReference>
<accession>A0AAI8VBP6</accession>
<gene>
    <name evidence="2" type="ORF">KHLLAP_LOCUS2080</name>
</gene>
<dbReference type="EMBL" id="CAUWAG010000003">
    <property type="protein sequence ID" value="CAJ2501612.1"/>
    <property type="molecule type" value="Genomic_DNA"/>
</dbReference>
<dbReference type="AlphaFoldDB" id="A0AAI8VBP6"/>
<dbReference type="Pfam" id="PF00149">
    <property type="entry name" value="Metallophos"/>
    <property type="match status" value="1"/>
</dbReference>
<dbReference type="InterPro" id="IPR029052">
    <property type="entry name" value="Metallo-depent_PP-like"/>
</dbReference>
<sequence>MHSTSHTPKTTIRIRGHRKRKVAEWLLSSHRANIHLPGQLPSTDKPVRVVCVSDTHNTRPGLPPGNLLIHAGDLTENGSFDELQAGLTWLSSQPHPHKVFVAGNHDVLLDEAFLSKYPERRYGERRTKDDLDWGDVIYLQDSAITLNFSPHHNDNGEPRRLTVYGTPWTPRYGISAFQFHPDDDSYLDSLDSSEANPDIIVSQGPPRLHLDARDFRRAGCPHLSERVARMRPRLVVFGHIHVAHVREDAVMDGVQRGYEAAVNGWAAGRW</sequence>
<dbReference type="Proteomes" id="UP001295740">
    <property type="component" value="Unassembled WGS sequence"/>
</dbReference>
<dbReference type="GO" id="GO:0016787">
    <property type="term" value="F:hydrolase activity"/>
    <property type="evidence" value="ECO:0007669"/>
    <property type="project" value="InterPro"/>
</dbReference>
<name>A0AAI8VBP6_9PEZI</name>
<proteinExistence type="predicted"/>
<reference evidence="2" key="1">
    <citation type="submission" date="2023-10" db="EMBL/GenBank/DDBJ databases">
        <authorList>
            <person name="Hackl T."/>
        </authorList>
    </citation>
    <scope>NUCLEOTIDE SEQUENCE</scope>
</reference>
<evidence type="ECO:0000313" key="2">
    <source>
        <dbReference type="EMBL" id="CAJ2501612.1"/>
    </source>
</evidence>
<evidence type="ECO:0000259" key="1">
    <source>
        <dbReference type="Pfam" id="PF00149"/>
    </source>
</evidence>
<dbReference type="InterPro" id="IPR051693">
    <property type="entry name" value="UPF0046_metallophosphoest"/>
</dbReference>
<dbReference type="PANTHER" id="PTHR12905:SF28">
    <property type="entry name" value="RHAMNOGALACTURONATE LYASE C-RELATED"/>
    <property type="match status" value="1"/>
</dbReference>
<dbReference type="CDD" id="cd07379">
    <property type="entry name" value="MPP_239FB"/>
    <property type="match status" value="1"/>
</dbReference>
<dbReference type="PANTHER" id="PTHR12905">
    <property type="entry name" value="METALLOPHOSPHOESTERASE"/>
    <property type="match status" value="1"/>
</dbReference>
<dbReference type="SUPFAM" id="SSF56300">
    <property type="entry name" value="Metallo-dependent phosphatases"/>
    <property type="match status" value="1"/>
</dbReference>
<dbReference type="InterPro" id="IPR004843">
    <property type="entry name" value="Calcineurin-like_PHP"/>
</dbReference>